<evidence type="ECO:0000256" key="2">
    <source>
        <dbReference type="ARBA" id="ARBA00022692"/>
    </source>
</evidence>
<reference evidence="6" key="1">
    <citation type="submission" date="2019-12" db="EMBL/GenBank/DDBJ databases">
        <title>Genome sequencing and annotation of Brassica cretica.</title>
        <authorList>
            <person name="Studholme D.J."/>
            <person name="Sarris P."/>
        </authorList>
    </citation>
    <scope>NUCLEOTIDE SEQUENCE</scope>
    <source>
        <strain evidence="6">PFS-109/04</strain>
        <tissue evidence="6">Leaf</tissue>
    </source>
</reference>
<evidence type="ECO:0000313" key="6">
    <source>
        <dbReference type="EMBL" id="KAF3487137.1"/>
    </source>
</evidence>
<dbReference type="PANTHER" id="PTHR47974">
    <property type="entry name" value="OS07G0415500 PROTEIN"/>
    <property type="match status" value="1"/>
</dbReference>
<evidence type="ECO:0000256" key="5">
    <source>
        <dbReference type="ARBA" id="ARBA00023136"/>
    </source>
</evidence>
<dbReference type="GO" id="GO:0016020">
    <property type="term" value="C:membrane"/>
    <property type="evidence" value="ECO:0007669"/>
    <property type="project" value="UniProtKB-SubCell"/>
</dbReference>
<dbReference type="EMBL" id="QGKX02002183">
    <property type="protein sequence ID" value="KAF3487137.1"/>
    <property type="molecule type" value="Genomic_DNA"/>
</dbReference>
<dbReference type="OrthoDB" id="1939148at2759"/>
<keyword evidence="4" id="KW-1133">Transmembrane helix</keyword>
<evidence type="ECO:0000256" key="3">
    <source>
        <dbReference type="ARBA" id="ARBA00022729"/>
    </source>
</evidence>
<keyword evidence="2" id="KW-0812">Transmembrane</keyword>
<name>A0A3N6PXV8_BRACR</name>
<protein>
    <submittedName>
        <fullName evidence="6">Uncharacterized protein</fullName>
    </submittedName>
</protein>
<proteinExistence type="predicted"/>
<keyword evidence="3" id="KW-0732">Signal</keyword>
<evidence type="ECO:0000256" key="4">
    <source>
        <dbReference type="ARBA" id="ARBA00022989"/>
    </source>
</evidence>
<dbReference type="Gene3D" id="1.10.510.10">
    <property type="entry name" value="Transferase(Phosphotransferase) domain 1"/>
    <property type="match status" value="1"/>
</dbReference>
<evidence type="ECO:0000256" key="1">
    <source>
        <dbReference type="ARBA" id="ARBA00004167"/>
    </source>
</evidence>
<gene>
    <name evidence="6" type="ORF">F2Q69_00056445</name>
</gene>
<sequence>MQNQSGLTNGTALKAVDRRLQGVAEEDEVVKALKVAYWCIQDDVSMRPSMGEVVKLPIEGSSDEINLPPMPQTILELIDEGLEDVYRALRREVNNQLSSFTVNTMTTSQELPFFLSVSCYL</sequence>
<organism evidence="6 7">
    <name type="scientific">Brassica cretica</name>
    <name type="common">Mustard</name>
    <dbReference type="NCBI Taxonomy" id="69181"/>
    <lineage>
        <taxon>Eukaryota</taxon>
        <taxon>Viridiplantae</taxon>
        <taxon>Streptophyta</taxon>
        <taxon>Embryophyta</taxon>
        <taxon>Tracheophyta</taxon>
        <taxon>Spermatophyta</taxon>
        <taxon>Magnoliopsida</taxon>
        <taxon>eudicotyledons</taxon>
        <taxon>Gunneridae</taxon>
        <taxon>Pentapetalae</taxon>
        <taxon>rosids</taxon>
        <taxon>malvids</taxon>
        <taxon>Brassicales</taxon>
        <taxon>Brassicaceae</taxon>
        <taxon>Brassiceae</taxon>
        <taxon>Brassica</taxon>
    </lineage>
</organism>
<dbReference type="PANTHER" id="PTHR47974:SF29">
    <property type="entry name" value="RECEPTOR-LIKE SERINE_THREONINE-PROTEIN KINASE"/>
    <property type="match status" value="1"/>
</dbReference>
<evidence type="ECO:0000313" key="7">
    <source>
        <dbReference type="Proteomes" id="UP000712600"/>
    </source>
</evidence>
<dbReference type="Proteomes" id="UP000712600">
    <property type="component" value="Unassembled WGS sequence"/>
</dbReference>
<keyword evidence="5" id="KW-0472">Membrane</keyword>
<accession>A0A3N6PXV8</accession>
<comment type="subcellular location">
    <subcellularLocation>
        <location evidence="1">Membrane</location>
        <topology evidence="1">Single-pass membrane protein</topology>
    </subcellularLocation>
</comment>
<dbReference type="AlphaFoldDB" id="A0A3N6PXV8"/>
<comment type="caution">
    <text evidence="6">The sequence shown here is derived from an EMBL/GenBank/DDBJ whole genome shotgun (WGS) entry which is preliminary data.</text>
</comment>